<dbReference type="PANTHER" id="PTHR10443:SF12">
    <property type="entry name" value="DIPEPTIDASE"/>
    <property type="match status" value="1"/>
</dbReference>
<evidence type="ECO:0000313" key="1">
    <source>
        <dbReference type="EMBL" id="NLS10746.1"/>
    </source>
</evidence>
<dbReference type="Gene3D" id="3.20.20.140">
    <property type="entry name" value="Metal-dependent hydrolases"/>
    <property type="match status" value="1"/>
</dbReference>
<reference evidence="1 2" key="1">
    <citation type="submission" date="2020-04" db="EMBL/GenBank/DDBJ databases">
        <title>Nesterenkonia sp. nov., isolated from marine sediment.</title>
        <authorList>
            <person name="Zhang G."/>
        </authorList>
    </citation>
    <scope>NUCLEOTIDE SEQUENCE [LARGE SCALE GENOMIC DNA]</scope>
    <source>
        <strain evidence="1 2">MY13</strain>
    </source>
</reference>
<dbReference type="AlphaFoldDB" id="A0A7X8TL24"/>
<dbReference type="PANTHER" id="PTHR10443">
    <property type="entry name" value="MICROSOMAL DIPEPTIDASE"/>
    <property type="match status" value="1"/>
</dbReference>
<dbReference type="GO" id="GO:0006508">
    <property type="term" value="P:proteolysis"/>
    <property type="evidence" value="ECO:0007669"/>
    <property type="project" value="InterPro"/>
</dbReference>
<gene>
    <name evidence="1" type="ORF">HGQ17_12235</name>
</gene>
<dbReference type="Proteomes" id="UP000523139">
    <property type="component" value="Unassembled WGS sequence"/>
</dbReference>
<keyword evidence="2" id="KW-1185">Reference proteome</keyword>
<dbReference type="InterPro" id="IPR032466">
    <property type="entry name" value="Metal_Hydrolase"/>
</dbReference>
<name>A0A7X8TL24_9MICC</name>
<dbReference type="InterPro" id="IPR008257">
    <property type="entry name" value="Pept_M19"/>
</dbReference>
<accession>A0A7X8TL24</accession>
<proteinExistence type="predicted"/>
<organism evidence="1 2">
    <name type="scientific">Nesterenkonia sedimenti</name>
    <dbReference type="NCBI Taxonomy" id="1463632"/>
    <lineage>
        <taxon>Bacteria</taxon>
        <taxon>Bacillati</taxon>
        <taxon>Actinomycetota</taxon>
        <taxon>Actinomycetes</taxon>
        <taxon>Micrococcales</taxon>
        <taxon>Micrococcaceae</taxon>
        <taxon>Nesterenkonia</taxon>
    </lineage>
</organism>
<evidence type="ECO:0000313" key="2">
    <source>
        <dbReference type="Proteomes" id="UP000523139"/>
    </source>
</evidence>
<dbReference type="SUPFAM" id="SSF51556">
    <property type="entry name" value="Metallo-dependent hydrolases"/>
    <property type="match status" value="1"/>
</dbReference>
<dbReference type="Pfam" id="PF01244">
    <property type="entry name" value="Peptidase_M19"/>
    <property type="match status" value="1"/>
</dbReference>
<dbReference type="EMBL" id="JABAHY010000014">
    <property type="protein sequence ID" value="NLS10746.1"/>
    <property type="molecule type" value="Genomic_DNA"/>
</dbReference>
<dbReference type="RefSeq" id="WP_168888232.1">
    <property type="nucleotide sequence ID" value="NZ_JABAHY010000014.1"/>
</dbReference>
<comment type="caution">
    <text evidence="1">The sequence shown here is derived from an EMBL/GenBank/DDBJ whole genome shotgun (WGS) entry which is preliminary data.</text>
</comment>
<dbReference type="PROSITE" id="PS51365">
    <property type="entry name" value="RENAL_DIPEPTIDASE_2"/>
    <property type="match status" value="1"/>
</dbReference>
<sequence>MSSSAQTVAEVLDQAPVWDGHNDLPWALRERYDYSVTSSGLAEGNADLHTDIPSLRAGGLGAQFWSVYVPSSLTEPESVTATLEQIDCVYRLVEQFPQDFAVADSADGVRAAWDQGKIASLLGAEGGHSINESLGTLRMMRRLGVTYMTLTHNDNTSWAASATGEPVNYGLTAFGREVVAEMNRIGMLVDLSHVAPTTMRDALEVSTKPVIFSHSSCQAVHDHPRNVPDDILGQLATNGGVQMVTFVPGFITADKENAGIDDVVAHLEHAREVAGIEHIGLGGDYDGIPAGPKGLERVDSYPRLLEALADKGWSKADLAALTSGNILRALGDAQS</sequence>
<protein>
    <submittedName>
        <fullName evidence="1">Membrane dipeptidase</fullName>
    </submittedName>
</protein>
<dbReference type="GO" id="GO:0070573">
    <property type="term" value="F:metallodipeptidase activity"/>
    <property type="evidence" value="ECO:0007669"/>
    <property type="project" value="InterPro"/>
</dbReference>
<dbReference type="CDD" id="cd01301">
    <property type="entry name" value="rDP_like"/>
    <property type="match status" value="1"/>
</dbReference>